<reference evidence="1 2" key="1">
    <citation type="journal article" date="2012" name="J. Bacteriol.">
        <title>Genome Sequence of Pectin-Degrading Alishewanella aestuarii Strain B11T, Isolated from Tidal Flat Sediment.</title>
        <authorList>
            <person name="Jung J."/>
            <person name="Choi S."/>
            <person name="Chun J."/>
            <person name="Park W."/>
        </authorList>
    </citation>
    <scope>NUCLEOTIDE SEQUENCE [LARGE SCALE GENOMIC DNA]</scope>
    <source>
        <strain evidence="1 2">B11</strain>
    </source>
</reference>
<evidence type="ECO:0000313" key="1">
    <source>
        <dbReference type="EMBL" id="EJI84889.1"/>
    </source>
</evidence>
<dbReference type="RefSeq" id="WP_008608799.1">
    <property type="nucleotide sequence ID" value="NZ_ALAB01000027.1"/>
</dbReference>
<dbReference type="EMBL" id="ALAB01000027">
    <property type="protein sequence ID" value="EJI84889.1"/>
    <property type="molecule type" value="Genomic_DNA"/>
</dbReference>
<proteinExistence type="predicted"/>
<organism evidence="1 2">
    <name type="scientific">Alishewanella aestuarii B11</name>
    <dbReference type="NCBI Taxonomy" id="1197174"/>
    <lineage>
        <taxon>Bacteria</taxon>
        <taxon>Pseudomonadati</taxon>
        <taxon>Pseudomonadota</taxon>
        <taxon>Gammaproteobacteria</taxon>
        <taxon>Alteromonadales</taxon>
        <taxon>Alteromonadaceae</taxon>
        <taxon>Alishewanella</taxon>
    </lineage>
</organism>
<comment type="caution">
    <text evidence="1">The sequence shown here is derived from an EMBL/GenBank/DDBJ whole genome shotgun (WGS) entry which is preliminary data.</text>
</comment>
<sequence length="202" mass="22059">MQGHDPKDQNAAKMNRRKFLTRTGAGLVIASIPARSVWASSGGLTQSIVASGHGSNFTNSEPIRLKSSGFFGNPGRGSQASSGFGYDNVTFSSIFSGPPLPTIEERQLKRRKKSMQNITISDVVTVNNTWCHGDNQVNRFMAALYLNAINHGKFGIHFPIIGSSATFLTDRDFAIYLYNMGLRHGGQFGLELQQLFSQSLQA</sequence>
<gene>
    <name evidence="1" type="ORF">AEST_19910</name>
</gene>
<keyword evidence="2" id="KW-1185">Reference proteome</keyword>
<dbReference type="AlphaFoldDB" id="J2IDY7"/>
<protein>
    <submittedName>
        <fullName evidence="1">Uncharacterized protein</fullName>
    </submittedName>
</protein>
<dbReference type="PROSITE" id="PS51318">
    <property type="entry name" value="TAT"/>
    <property type="match status" value="1"/>
</dbReference>
<dbReference type="Proteomes" id="UP000012043">
    <property type="component" value="Unassembled WGS sequence"/>
</dbReference>
<dbReference type="InterPro" id="IPR006311">
    <property type="entry name" value="TAT_signal"/>
</dbReference>
<accession>J2IDY7</accession>
<evidence type="ECO:0000313" key="2">
    <source>
        <dbReference type="Proteomes" id="UP000012043"/>
    </source>
</evidence>
<name>J2IDY7_9ALTE</name>
<dbReference type="PATRIC" id="fig|1197174.4.peg.1948"/>